<dbReference type="UniPathway" id="UPA00275">
    <property type="reaction ID" value="UER00399"/>
</dbReference>
<evidence type="ECO:0000256" key="3">
    <source>
        <dbReference type="ARBA" id="ARBA00012153"/>
    </source>
</evidence>
<protein>
    <recommendedName>
        <fullName evidence="4 12">3,4-dihydroxy-2-butanone 4-phosphate synthase</fullName>
        <shortName evidence="12">DHBP synthase</shortName>
        <ecNumber evidence="3 12">4.1.99.12</ecNumber>
    </recommendedName>
</protein>
<comment type="cofactor">
    <cofactor evidence="12">
        <name>Mg(2+)</name>
        <dbReference type="ChEBI" id="CHEBI:18420"/>
    </cofactor>
    <cofactor evidence="12">
        <name>Mn(2+)</name>
        <dbReference type="ChEBI" id="CHEBI:29035"/>
    </cofactor>
    <text evidence="12">Binds 2 divalent metal cations per subunit. Magnesium or manganese.</text>
</comment>
<comment type="pathway">
    <text evidence="1 12">Cofactor biosynthesis; riboflavin biosynthesis; 2-hydroxy-3-oxobutyl phosphate from D-ribulose 5-phosphate: step 1/1.</text>
</comment>
<dbReference type="GO" id="GO:0046872">
    <property type="term" value="F:metal ion binding"/>
    <property type="evidence" value="ECO:0007669"/>
    <property type="project" value="UniProtKB-KW"/>
</dbReference>
<dbReference type="GO" id="GO:0005829">
    <property type="term" value="C:cytosol"/>
    <property type="evidence" value="ECO:0007669"/>
    <property type="project" value="TreeGrafter"/>
</dbReference>
<evidence type="ECO:0000313" key="13">
    <source>
        <dbReference type="EMBL" id="PWN45889.1"/>
    </source>
</evidence>
<evidence type="ECO:0000256" key="11">
    <source>
        <dbReference type="ARBA" id="ARBA00060730"/>
    </source>
</evidence>
<evidence type="ECO:0000256" key="12">
    <source>
        <dbReference type="RuleBase" id="RU003843"/>
    </source>
</evidence>
<dbReference type="OrthoDB" id="60371at2759"/>
<keyword evidence="7 12" id="KW-0460">Magnesium</keyword>
<dbReference type="NCBIfam" id="TIGR00506">
    <property type="entry name" value="ribB"/>
    <property type="match status" value="1"/>
</dbReference>
<dbReference type="STRING" id="1522189.A0A316W7N5"/>
<dbReference type="GO" id="GO:0005758">
    <property type="term" value="C:mitochondrial intermembrane space"/>
    <property type="evidence" value="ECO:0007669"/>
    <property type="project" value="TreeGrafter"/>
</dbReference>
<evidence type="ECO:0000256" key="6">
    <source>
        <dbReference type="ARBA" id="ARBA00022723"/>
    </source>
</evidence>
<accession>A0A316W7N5</accession>
<evidence type="ECO:0000256" key="10">
    <source>
        <dbReference type="ARBA" id="ARBA00023239"/>
    </source>
</evidence>
<dbReference type="InterPro" id="IPR000422">
    <property type="entry name" value="DHBP_synthase_RibB"/>
</dbReference>
<evidence type="ECO:0000256" key="7">
    <source>
        <dbReference type="ARBA" id="ARBA00022842"/>
    </source>
</evidence>
<comment type="subunit">
    <text evidence="2 12">Homodimer.</text>
</comment>
<dbReference type="EC" id="4.1.99.12" evidence="3 12"/>
<comment type="function">
    <text evidence="12">Catalyzes the conversion of D-ribulose 5-phosphate to formate and 3,4-dihydroxy-2-butanone 4-phosphate.</text>
</comment>
<evidence type="ECO:0000256" key="2">
    <source>
        <dbReference type="ARBA" id="ARBA00011738"/>
    </source>
</evidence>
<dbReference type="InParanoid" id="A0A316W7N5"/>
<dbReference type="GeneID" id="37034683"/>
<keyword evidence="14" id="KW-1185">Reference proteome</keyword>
<sequence>MVPAPTLAPSVDIAHPRVMFDSVPDTIEAIKRGEFVIVLDDEDRENEGDLIIPAQNITTEQMAWFIRHTSGFICISLHPALIAALDIPMMVPHNTEKNKTAYTVTVDYLHGTTTGISAHDRALTARKLAESGISGSVRKDDFARPGHLCPLRYTEGGVRRRGGHTEASVDLAVAAGLAPAALLCELVDPSDPAGGIAARDACLAFAKEHNLRVTTIEALRKWREAQEGDVIPNGVAAEALDRERGVRMEEQGVAPPQLA</sequence>
<name>A0A316W7N5_9BASI</name>
<proteinExistence type="inferred from homology"/>
<evidence type="ECO:0000256" key="4">
    <source>
        <dbReference type="ARBA" id="ARBA00018836"/>
    </source>
</evidence>
<dbReference type="AlphaFoldDB" id="A0A316W7N5"/>
<keyword evidence="10 12" id="KW-0456">Lyase</keyword>
<dbReference type="PANTHER" id="PTHR21327:SF18">
    <property type="entry name" value="3,4-DIHYDROXY-2-BUTANONE 4-PHOSPHATE SYNTHASE"/>
    <property type="match status" value="1"/>
</dbReference>
<evidence type="ECO:0000256" key="8">
    <source>
        <dbReference type="ARBA" id="ARBA00023206"/>
    </source>
</evidence>
<evidence type="ECO:0000256" key="9">
    <source>
        <dbReference type="ARBA" id="ARBA00023211"/>
    </source>
</evidence>
<dbReference type="EMBL" id="KZ819353">
    <property type="protein sequence ID" value="PWN45889.1"/>
    <property type="molecule type" value="Genomic_DNA"/>
</dbReference>
<dbReference type="Gene3D" id="3.90.870.10">
    <property type="entry name" value="DHBP synthase"/>
    <property type="match status" value="1"/>
</dbReference>
<dbReference type="FunCoup" id="A0A316W7N5">
    <property type="interactions" value="98"/>
</dbReference>
<dbReference type="Proteomes" id="UP000245783">
    <property type="component" value="Unassembled WGS sequence"/>
</dbReference>
<dbReference type="InterPro" id="IPR017945">
    <property type="entry name" value="DHBP_synth_RibB-like_a/b_dom"/>
</dbReference>
<keyword evidence="8" id="KW-0318">Glutathionylation</keyword>
<keyword evidence="6 12" id="KW-0479">Metal-binding</keyword>
<reference evidence="13 14" key="1">
    <citation type="journal article" date="2018" name="Mol. Biol. Evol.">
        <title>Broad Genomic Sampling Reveals a Smut Pathogenic Ancestry of the Fungal Clade Ustilaginomycotina.</title>
        <authorList>
            <person name="Kijpornyongpan T."/>
            <person name="Mondo S.J."/>
            <person name="Barry K."/>
            <person name="Sandor L."/>
            <person name="Lee J."/>
            <person name="Lipzen A."/>
            <person name="Pangilinan J."/>
            <person name="LaButti K."/>
            <person name="Hainaut M."/>
            <person name="Henrissat B."/>
            <person name="Grigoriev I.V."/>
            <person name="Spatafora J.W."/>
            <person name="Aime M.C."/>
        </authorList>
    </citation>
    <scope>NUCLEOTIDE SEQUENCE [LARGE SCALE GENOMIC DNA]</scope>
    <source>
        <strain evidence="13 14">MCA 4658</strain>
    </source>
</reference>
<evidence type="ECO:0000256" key="5">
    <source>
        <dbReference type="ARBA" id="ARBA00022619"/>
    </source>
</evidence>
<organism evidence="13 14">
    <name type="scientific">Ceraceosorus guamensis</name>
    <dbReference type="NCBI Taxonomy" id="1522189"/>
    <lineage>
        <taxon>Eukaryota</taxon>
        <taxon>Fungi</taxon>
        <taxon>Dikarya</taxon>
        <taxon>Basidiomycota</taxon>
        <taxon>Ustilaginomycotina</taxon>
        <taxon>Exobasidiomycetes</taxon>
        <taxon>Ceraceosorales</taxon>
        <taxon>Ceraceosoraceae</taxon>
        <taxon>Ceraceosorus</taxon>
    </lineage>
</organism>
<keyword evidence="9 12" id="KW-0464">Manganese</keyword>
<dbReference type="FunFam" id="3.90.870.10:FF:000002">
    <property type="entry name" value="3,4-dihydroxy-2-butanone 4-phosphate synthase"/>
    <property type="match status" value="1"/>
</dbReference>
<dbReference type="GO" id="GO:0008686">
    <property type="term" value="F:3,4-dihydroxy-2-butanone-4-phosphate synthase activity"/>
    <property type="evidence" value="ECO:0007669"/>
    <property type="project" value="UniProtKB-EC"/>
</dbReference>
<gene>
    <name evidence="13" type="ORF">IE81DRAFT_319731</name>
</gene>
<keyword evidence="5 12" id="KW-0686">Riboflavin biosynthesis</keyword>
<dbReference type="Pfam" id="PF00926">
    <property type="entry name" value="DHBP_synthase"/>
    <property type="match status" value="1"/>
</dbReference>
<comment type="catalytic activity">
    <reaction evidence="12">
        <text>D-ribulose 5-phosphate = (2S)-2-hydroxy-3-oxobutyl phosphate + formate + H(+)</text>
        <dbReference type="Rhea" id="RHEA:18457"/>
        <dbReference type="ChEBI" id="CHEBI:15378"/>
        <dbReference type="ChEBI" id="CHEBI:15740"/>
        <dbReference type="ChEBI" id="CHEBI:58121"/>
        <dbReference type="ChEBI" id="CHEBI:58830"/>
        <dbReference type="EC" id="4.1.99.12"/>
    </reaction>
</comment>
<dbReference type="PANTHER" id="PTHR21327">
    <property type="entry name" value="GTP CYCLOHYDROLASE II-RELATED"/>
    <property type="match status" value="1"/>
</dbReference>
<comment type="similarity">
    <text evidence="11 12">Belongs to the DHBP synthase family.</text>
</comment>
<evidence type="ECO:0000313" key="14">
    <source>
        <dbReference type="Proteomes" id="UP000245783"/>
    </source>
</evidence>
<evidence type="ECO:0000256" key="1">
    <source>
        <dbReference type="ARBA" id="ARBA00004904"/>
    </source>
</evidence>
<dbReference type="GO" id="GO:0009231">
    <property type="term" value="P:riboflavin biosynthetic process"/>
    <property type="evidence" value="ECO:0007669"/>
    <property type="project" value="UniProtKB-UniPathway"/>
</dbReference>
<dbReference type="SUPFAM" id="SSF55821">
    <property type="entry name" value="YrdC/RibB"/>
    <property type="match status" value="1"/>
</dbReference>
<dbReference type="RefSeq" id="XP_025373049.1">
    <property type="nucleotide sequence ID" value="XM_025512813.1"/>
</dbReference>